<dbReference type="EMBL" id="CP003379">
    <property type="protein sequence ID" value="AFL89262.1"/>
    <property type="molecule type" value="Genomic_DNA"/>
</dbReference>
<evidence type="ECO:0000313" key="2">
    <source>
        <dbReference type="Proteomes" id="UP000006056"/>
    </source>
</evidence>
<organism evidence="1 2">
    <name type="scientific">Terriglobus roseus (strain DSM 18391 / NRRL B-41598 / KBS 63)</name>
    <dbReference type="NCBI Taxonomy" id="926566"/>
    <lineage>
        <taxon>Bacteria</taxon>
        <taxon>Pseudomonadati</taxon>
        <taxon>Acidobacteriota</taxon>
        <taxon>Terriglobia</taxon>
        <taxon>Terriglobales</taxon>
        <taxon>Acidobacteriaceae</taxon>
        <taxon>Terriglobus</taxon>
    </lineage>
</organism>
<evidence type="ECO:0000313" key="1">
    <source>
        <dbReference type="EMBL" id="AFL89262.1"/>
    </source>
</evidence>
<protein>
    <submittedName>
        <fullName evidence="1">Uncharacterized protein</fullName>
    </submittedName>
</protein>
<reference evidence="1 2" key="1">
    <citation type="submission" date="2012-06" db="EMBL/GenBank/DDBJ databases">
        <title>Complete genome of Terriglobus roseus DSM 18391.</title>
        <authorList>
            <consortium name="US DOE Joint Genome Institute (JGI-PGF)"/>
            <person name="Lucas S."/>
            <person name="Copeland A."/>
            <person name="Lapidus A."/>
            <person name="Glavina del Rio T."/>
            <person name="Dalin E."/>
            <person name="Tice H."/>
            <person name="Bruce D."/>
            <person name="Goodwin L."/>
            <person name="Pitluck S."/>
            <person name="Peters L."/>
            <person name="Mikhailova N."/>
            <person name="Munk A.C.C."/>
            <person name="Kyrpides N."/>
            <person name="Mavromatis K."/>
            <person name="Ivanova N."/>
            <person name="Brettin T."/>
            <person name="Detter J.C."/>
            <person name="Han C."/>
            <person name="Larimer F."/>
            <person name="Land M."/>
            <person name="Hauser L."/>
            <person name="Markowitz V."/>
            <person name="Cheng J.-F."/>
            <person name="Hugenholtz P."/>
            <person name="Woyke T."/>
            <person name="Wu D."/>
            <person name="Brambilla E."/>
            <person name="Klenk H.-P."/>
            <person name="Eisen J.A."/>
        </authorList>
    </citation>
    <scope>NUCLEOTIDE SEQUENCE [LARGE SCALE GENOMIC DNA]</scope>
    <source>
        <strain evidence="2">DSM 18391 / NRRL B-41598 / KBS 63</strain>
    </source>
</reference>
<dbReference type="HOGENOM" id="CLU_2703591_0_0_0"/>
<dbReference type="AlphaFoldDB" id="I3ZJ44"/>
<sequence length="73" mass="7791">MPAWAFLDGAANEDSSVDCASLVANKDISQNGAFGKSNGSVKGDKCDSENSIFIQNAVSCFTREPEFVFNHSL</sequence>
<name>I3ZJ44_TERRK</name>
<gene>
    <name evidence="1" type="ordered locus">Terro_3030</name>
</gene>
<dbReference type="Proteomes" id="UP000006056">
    <property type="component" value="Chromosome"/>
</dbReference>
<dbReference type="STRING" id="926566.Terro_3030"/>
<proteinExistence type="predicted"/>
<dbReference type="KEGG" id="trs:Terro_3030"/>
<keyword evidence="2" id="KW-1185">Reference proteome</keyword>
<accession>I3ZJ44</accession>